<name>A0A318TK17_9BRAD</name>
<feature type="region of interest" description="Disordered" evidence="1">
    <location>
        <begin position="409"/>
        <end position="447"/>
    </location>
</feature>
<dbReference type="AlphaFoldDB" id="A0A318TK17"/>
<sequence length="447" mass="48294">MVKIKPCLIACILLQLSIPVLAQSNVQLQELSPLPQKSSYQSIEACWSDWLSREGLQEGKNERDNYFILVSKQAAAISEPPDSRNWLTARQAMFAYAELEARKALAETIKTTIRSDRATAIKMMGGDNAPPSLKPAVEQLSLSDKALVLADKAVDAEIKKYDPKWSGTTAQRQEKIAKLQVTLNQNIASSAEVFASGAFSAVQCEGPSTEDSGKYAVLVGLIWSPKLQAIAEAIWDPSIIIPPAPPKVRLKSQFDEMAAVNPDWMAYTEGVRVYTDEKGSRVVVGFGVAPKTSLASADHGRARLHGLAAIQRFLGEKIVARSSASNRFERREFSDDSATSFDTSEYNSQITAVSKDLQLTGTADVGSWRGEHPWSKAGMQVVAVAWSQAWAADSQTIGDQMRTVEQRMRKQGAVPSAPGTSSEAVGGKSGPAATMAKPGARSTASDF</sequence>
<feature type="signal peptide" evidence="2">
    <location>
        <begin position="1"/>
        <end position="22"/>
    </location>
</feature>
<comment type="caution">
    <text evidence="3">The sequence shown here is derived from an EMBL/GenBank/DDBJ whole genome shotgun (WGS) entry which is preliminary data.</text>
</comment>
<evidence type="ECO:0000313" key="3">
    <source>
        <dbReference type="EMBL" id="PYF04147.1"/>
    </source>
</evidence>
<dbReference type="EMBL" id="QJTI01000004">
    <property type="protein sequence ID" value="PYF04147.1"/>
    <property type="molecule type" value="Genomic_DNA"/>
</dbReference>
<dbReference type="OrthoDB" id="8456288at2"/>
<accession>A0A318TK17</accession>
<reference evidence="3 4" key="1">
    <citation type="submission" date="2018-06" db="EMBL/GenBank/DDBJ databases">
        <title>Genomic Encyclopedia of Archaeal and Bacterial Type Strains, Phase II (KMG-II): from individual species to whole genera.</title>
        <authorList>
            <person name="Goeker M."/>
        </authorList>
    </citation>
    <scope>NUCLEOTIDE SEQUENCE [LARGE SCALE GENOMIC DNA]</scope>
    <source>
        <strain evidence="3 4">JCM 11668</strain>
    </source>
</reference>
<gene>
    <name evidence="3" type="ORF">BJ122_104126</name>
</gene>
<dbReference type="Proteomes" id="UP000248148">
    <property type="component" value="Unassembled WGS sequence"/>
</dbReference>
<protein>
    <recommendedName>
        <fullName evidence="5">LPP20 lipoprotein</fullName>
    </recommendedName>
</protein>
<proteinExistence type="predicted"/>
<organism evidence="3 4">
    <name type="scientific">Rhodopseudomonas faecalis</name>
    <dbReference type="NCBI Taxonomy" id="99655"/>
    <lineage>
        <taxon>Bacteria</taxon>
        <taxon>Pseudomonadati</taxon>
        <taxon>Pseudomonadota</taxon>
        <taxon>Alphaproteobacteria</taxon>
        <taxon>Hyphomicrobiales</taxon>
        <taxon>Nitrobacteraceae</taxon>
        <taxon>Rhodopseudomonas</taxon>
    </lineage>
</organism>
<keyword evidence="4" id="KW-1185">Reference proteome</keyword>
<evidence type="ECO:0000256" key="2">
    <source>
        <dbReference type="SAM" id="SignalP"/>
    </source>
</evidence>
<evidence type="ECO:0000256" key="1">
    <source>
        <dbReference type="SAM" id="MobiDB-lite"/>
    </source>
</evidence>
<evidence type="ECO:0000313" key="4">
    <source>
        <dbReference type="Proteomes" id="UP000248148"/>
    </source>
</evidence>
<keyword evidence="2" id="KW-0732">Signal</keyword>
<dbReference type="RefSeq" id="WP_146227156.1">
    <property type="nucleotide sequence ID" value="NZ_QJTI01000004.1"/>
</dbReference>
<feature type="chain" id="PRO_5016348779" description="LPP20 lipoprotein" evidence="2">
    <location>
        <begin position="23"/>
        <end position="447"/>
    </location>
</feature>
<evidence type="ECO:0008006" key="5">
    <source>
        <dbReference type="Google" id="ProtNLM"/>
    </source>
</evidence>